<dbReference type="EMBL" id="LN868938">
    <property type="protein sequence ID" value="CRY74347.1"/>
    <property type="molecule type" value="Genomic_DNA"/>
</dbReference>
<dbReference type="KEGG" id="nfr:ERS450000_00621"/>
<dbReference type="Proteomes" id="UP000057820">
    <property type="component" value="Chromosome 1"/>
</dbReference>
<reference evidence="2" key="1">
    <citation type="submission" date="2015-03" db="EMBL/GenBank/DDBJ databases">
        <authorList>
            <consortium name="Pathogen Informatics"/>
        </authorList>
    </citation>
    <scope>NUCLEOTIDE SEQUENCE [LARGE SCALE GENOMIC DNA]</scope>
    <source>
        <strain evidence="2">NCTC11134</strain>
    </source>
</reference>
<gene>
    <name evidence="1" type="ORF">ERS450000_00621</name>
</gene>
<dbReference type="Gene3D" id="3.40.630.30">
    <property type="match status" value="1"/>
</dbReference>
<evidence type="ECO:0000313" key="1">
    <source>
        <dbReference type="EMBL" id="CRY74347.1"/>
    </source>
</evidence>
<organism evidence="1 2">
    <name type="scientific">Nocardia farcinica</name>
    <dbReference type="NCBI Taxonomy" id="37329"/>
    <lineage>
        <taxon>Bacteria</taxon>
        <taxon>Bacillati</taxon>
        <taxon>Actinomycetota</taxon>
        <taxon>Actinomycetes</taxon>
        <taxon>Mycobacteriales</taxon>
        <taxon>Nocardiaceae</taxon>
        <taxon>Nocardia</taxon>
    </lineage>
</organism>
<evidence type="ECO:0000313" key="2">
    <source>
        <dbReference type="Proteomes" id="UP000057820"/>
    </source>
</evidence>
<dbReference type="RefSeq" id="WP_011209959.1">
    <property type="nucleotide sequence ID" value="NZ_CAACYE020000001.1"/>
</dbReference>
<name>A0A0H5NGM1_NOCFR</name>
<dbReference type="InterPro" id="IPR016181">
    <property type="entry name" value="Acyl_CoA_acyltransferase"/>
</dbReference>
<dbReference type="SUPFAM" id="SSF55729">
    <property type="entry name" value="Acyl-CoA N-acyltransferases (Nat)"/>
    <property type="match status" value="1"/>
</dbReference>
<sequence>MSDEVPSSPGGDHDPARQLLERREQAWSNFRAARIALNDLRIRTNIDGWPTWVHRLPGGKLERAERKLDRLRRELSRHGVGAEDRRWGVLSGGETPGTQGVVGLEATIARLVPRYRLVAPRWTEGLAAVARACPAVREQAAEGDRSGVHQLTQHLLTLIRLAPDDLARRPLIDHLPGSLRPIPADPAGLRRSGPGPVEVSFEIRTSTIELDTITVAPALRGMGLGSANLLHLCRAADEHRMTIVGRLVPIFHDETAIPALAAWCRRYGFTVQERVGGRITRAPETPKAGVTGRF</sequence>
<dbReference type="AlphaFoldDB" id="A0A0H5NGM1"/>
<protein>
    <submittedName>
        <fullName evidence="1">Uncharacterized protein</fullName>
    </submittedName>
</protein>
<accession>A0A0H5NGM1</accession>
<proteinExistence type="predicted"/>
<dbReference type="GeneID" id="61134132"/>